<dbReference type="EMBL" id="VSSQ01005811">
    <property type="protein sequence ID" value="MPM30531.1"/>
    <property type="molecule type" value="Genomic_DNA"/>
</dbReference>
<dbReference type="SUPFAM" id="SSF53748">
    <property type="entry name" value="Phosphoglycerate kinase"/>
    <property type="match status" value="1"/>
</dbReference>
<dbReference type="Gene3D" id="3.40.50.1260">
    <property type="entry name" value="Phosphoglycerate kinase, N-terminal domain"/>
    <property type="match status" value="3"/>
</dbReference>
<evidence type="ECO:0000256" key="6">
    <source>
        <dbReference type="ARBA" id="ARBA00022840"/>
    </source>
</evidence>
<dbReference type="AlphaFoldDB" id="A0A644YRM8"/>
<dbReference type="EC" id="2.7.2.3" evidence="2"/>
<dbReference type="Pfam" id="PF00162">
    <property type="entry name" value="PGK"/>
    <property type="match status" value="2"/>
</dbReference>
<keyword evidence="6" id="KW-0067">ATP-binding</keyword>
<evidence type="ECO:0000256" key="1">
    <source>
        <dbReference type="ARBA" id="ARBA00000642"/>
    </source>
</evidence>
<protein>
    <recommendedName>
        <fullName evidence="2">phosphoglycerate kinase</fullName>
        <ecNumber evidence="2">2.7.2.3</ecNumber>
    </recommendedName>
</protein>
<sequence>MKMLKSVEEIGENLKVILRLDTDLPIDNGVILDNSRLRKSIPTIRFLLEKNNKLVIIGHRGRPAGRDENLSLRPVYLELMELLEGNNPGSIENIFVEDIKDEEKINSALEENQIIFVENIRFWEEEDKGNMELFTSLVKSCHALVNDAIAVAHREAASIILHREMETYYGFNFMEEVEGMKKAINGEKPITLILGGAKEDKLKYLNDLLKIVDHVLIGGKLPKLINNDELIINNPKIKIAKLREDGLDLSDEDVNQFVEIINSSNTVIWSGAMGFYESESSRNGTQKIAIAMANSLASFKTIAGGDTSASIKDLGLKDKIDFMCSGGGVLLEMLVKGDLPAWN</sequence>
<evidence type="ECO:0000256" key="4">
    <source>
        <dbReference type="ARBA" id="ARBA00022741"/>
    </source>
</evidence>
<comment type="catalytic activity">
    <reaction evidence="1">
        <text>(2R)-3-phosphoglycerate + ATP = (2R)-3-phospho-glyceroyl phosphate + ADP</text>
        <dbReference type="Rhea" id="RHEA:14801"/>
        <dbReference type="ChEBI" id="CHEBI:30616"/>
        <dbReference type="ChEBI" id="CHEBI:57604"/>
        <dbReference type="ChEBI" id="CHEBI:58272"/>
        <dbReference type="ChEBI" id="CHEBI:456216"/>
        <dbReference type="EC" id="2.7.2.3"/>
    </reaction>
</comment>
<accession>A0A644YRM8</accession>
<evidence type="ECO:0000313" key="7">
    <source>
        <dbReference type="EMBL" id="MPM30531.1"/>
    </source>
</evidence>
<dbReference type="InterPro" id="IPR001576">
    <property type="entry name" value="Phosphoglycerate_kinase"/>
</dbReference>
<dbReference type="GO" id="GO:0043531">
    <property type="term" value="F:ADP binding"/>
    <property type="evidence" value="ECO:0007669"/>
    <property type="project" value="TreeGrafter"/>
</dbReference>
<dbReference type="PRINTS" id="PR00477">
    <property type="entry name" value="PHGLYCKINASE"/>
</dbReference>
<dbReference type="GO" id="GO:0004618">
    <property type="term" value="F:phosphoglycerate kinase activity"/>
    <property type="evidence" value="ECO:0007669"/>
    <property type="project" value="UniProtKB-EC"/>
</dbReference>
<dbReference type="GO" id="GO:0005829">
    <property type="term" value="C:cytosol"/>
    <property type="evidence" value="ECO:0007669"/>
    <property type="project" value="TreeGrafter"/>
</dbReference>
<dbReference type="PANTHER" id="PTHR11406:SF23">
    <property type="entry name" value="PHOSPHOGLYCERATE KINASE 1, CHLOROPLASTIC-RELATED"/>
    <property type="match status" value="1"/>
</dbReference>
<dbReference type="GO" id="GO:0006096">
    <property type="term" value="P:glycolytic process"/>
    <property type="evidence" value="ECO:0007669"/>
    <property type="project" value="InterPro"/>
</dbReference>
<evidence type="ECO:0000256" key="3">
    <source>
        <dbReference type="ARBA" id="ARBA00022679"/>
    </source>
</evidence>
<organism evidence="7">
    <name type="scientific">bioreactor metagenome</name>
    <dbReference type="NCBI Taxonomy" id="1076179"/>
    <lineage>
        <taxon>unclassified sequences</taxon>
        <taxon>metagenomes</taxon>
        <taxon>ecological metagenomes</taxon>
    </lineage>
</organism>
<evidence type="ECO:0000256" key="2">
    <source>
        <dbReference type="ARBA" id="ARBA00013061"/>
    </source>
</evidence>
<dbReference type="InterPro" id="IPR015824">
    <property type="entry name" value="Phosphoglycerate_kinase_N"/>
</dbReference>
<keyword evidence="5 7" id="KW-0418">Kinase</keyword>
<dbReference type="GO" id="GO:0006094">
    <property type="term" value="P:gluconeogenesis"/>
    <property type="evidence" value="ECO:0007669"/>
    <property type="project" value="TreeGrafter"/>
</dbReference>
<evidence type="ECO:0000256" key="5">
    <source>
        <dbReference type="ARBA" id="ARBA00022777"/>
    </source>
</evidence>
<keyword evidence="3 7" id="KW-0808">Transferase</keyword>
<name>A0A644YRM8_9ZZZZ</name>
<comment type="caution">
    <text evidence="7">The sequence shown here is derived from an EMBL/GenBank/DDBJ whole genome shotgun (WGS) entry which is preliminary data.</text>
</comment>
<proteinExistence type="predicted"/>
<reference evidence="7" key="1">
    <citation type="submission" date="2019-08" db="EMBL/GenBank/DDBJ databases">
        <authorList>
            <person name="Kucharzyk K."/>
            <person name="Murdoch R.W."/>
            <person name="Higgins S."/>
            <person name="Loffler F."/>
        </authorList>
    </citation>
    <scope>NUCLEOTIDE SEQUENCE</scope>
</reference>
<keyword evidence="4" id="KW-0547">Nucleotide-binding</keyword>
<dbReference type="InterPro" id="IPR036043">
    <property type="entry name" value="Phosphoglycerate_kinase_sf"/>
</dbReference>
<gene>
    <name evidence="7" type="primary">pgk_25</name>
    <name evidence="7" type="ORF">SDC9_77081</name>
</gene>
<dbReference type="PANTHER" id="PTHR11406">
    <property type="entry name" value="PHOSPHOGLYCERATE KINASE"/>
    <property type="match status" value="1"/>
</dbReference>
<dbReference type="GO" id="GO:0005524">
    <property type="term" value="F:ATP binding"/>
    <property type="evidence" value="ECO:0007669"/>
    <property type="project" value="UniProtKB-KW"/>
</dbReference>